<dbReference type="Pfam" id="PF25202">
    <property type="entry name" value="DUF7834"/>
    <property type="match status" value="1"/>
</dbReference>
<dbReference type="RefSeq" id="WP_376859157.1">
    <property type="nucleotide sequence ID" value="NZ_JBHSLA010000002.1"/>
</dbReference>
<protein>
    <submittedName>
        <fullName evidence="3">DUF262 domain-containing protein</fullName>
    </submittedName>
</protein>
<evidence type="ECO:0000259" key="1">
    <source>
        <dbReference type="Pfam" id="PF03235"/>
    </source>
</evidence>
<comment type="caution">
    <text evidence="3">The sequence shown here is derived from an EMBL/GenBank/DDBJ whole genome shotgun (WGS) entry which is preliminary data.</text>
</comment>
<dbReference type="Pfam" id="PF03235">
    <property type="entry name" value="GmrSD_N"/>
    <property type="match status" value="1"/>
</dbReference>
<keyword evidence="4" id="KW-1185">Reference proteome</keyword>
<dbReference type="InterPro" id="IPR004919">
    <property type="entry name" value="GmrSD_N"/>
</dbReference>
<gene>
    <name evidence="3" type="ORF">ACFPH8_05495</name>
</gene>
<evidence type="ECO:0000259" key="2">
    <source>
        <dbReference type="Pfam" id="PF25202"/>
    </source>
</evidence>
<accession>A0ABW0C4X9</accession>
<sequence>MKDKQPQIITITDAFKNTNLSIPDYQRPYKWTEKNVKQLLDDIRLNKNSIDYRLGTIVLHENEINDETVLEIVDGQQRMLTLSLISLAIFKTFDKNDFFKKYKDYKSPLLELKFGNFITQRNLKANYQVILREVRNFDESTIHFFYNHCKVVWVTISNISEAFQFFDSQNSRGKDLYPQDLLKAFHLREMAKNTEEEKRACVEYWENLDQKKLDKLFKNYLFRIRNWSKGRSAEEFTKSDVDVFKGITLDNTHGFNYVQAYKINHFYTEMYNSDMNRNIDGLKLEYPFQLDQIMINGQRFFEFVTHYGKEVEKVKNFGNKLNEIKLKIKDTKTKALDILELLESYDARFRTGDLYVRNIFNCCLLYYIDKFGYYKIDEVIVRFFIWVYSPRIEKHSVRLRTIDNLGADDNGFFRTIRESINTKEVFYKELKIVVPYGGNRKNKKTKPLIEVFNELNYIAN</sequence>
<dbReference type="PANTHER" id="PTHR35149">
    <property type="entry name" value="SLL5132 PROTEIN"/>
    <property type="match status" value="1"/>
</dbReference>
<evidence type="ECO:0000313" key="4">
    <source>
        <dbReference type="Proteomes" id="UP001596162"/>
    </source>
</evidence>
<dbReference type="PANTHER" id="PTHR35149:SF2">
    <property type="entry name" value="DUF262 DOMAIN-CONTAINING PROTEIN"/>
    <property type="match status" value="1"/>
</dbReference>
<feature type="domain" description="GmrSD restriction endonucleases N-terminal" evidence="1">
    <location>
        <begin position="13"/>
        <end position="186"/>
    </location>
</feature>
<dbReference type="Proteomes" id="UP001596162">
    <property type="component" value="Unassembled WGS sequence"/>
</dbReference>
<reference evidence="4" key="1">
    <citation type="journal article" date="2019" name="Int. J. Syst. Evol. Microbiol.">
        <title>The Global Catalogue of Microorganisms (GCM) 10K type strain sequencing project: providing services to taxonomists for standard genome sequencing and annotation.</title>
        <authorList>
            <consortium name="The Broad Institute Genomics Platform"/>
            <consortium name="The Broad Institute Genome Sequencing Center for Infectious Disease"/>
            <person name="Wu L."/>
            <person name="Ma J."/>
        </authorList>
    </citation>
    <scope>NUCLEOTIDE SEQUENCE [LARGE SCALE GENOMIC DNA]</scope>
    <source>
        <strain evidence="4">JCM 17978</strain>
    </source>
</reference>
<organism evidence="3 4">
    <name type="scientific">Bizionia hallyeonensis</name>
    <dbReference type="NCBI Taxonomy" id="1123757"/>
    <lineage>
        <taxon>Bacteria</taxon>
        <taxon>Pseudomonadati</taxon>
        <taxon>Bacteroidota</taxon>
        <taxon>Flavobacteriia</taxon>
        <taxon>Flavobacteriales</taxon>
        <taxon>Flavobacteriaceae</taxon>
        <taxon>Bizionia</taxon>
    </lineage>
</organism>
<feature type="domain" description="DUF7834" evidence="2">
    <location>
        <begin position="197"/>
        <end position="439"/>
    </location>
</feature>
<dbReference type="InterPro" id="IPR057156">
    <property type="entry name" value="DUF7834"/>
</dbReference>
<proteinExistence type="predicted"/>
<evidence type="ECO:0000313" key="3">
    <source>
        <dbReference type="EMBL" id="MFC5194776.1"/>
    </source>
</evidence>
<dbReference type="EMBL" id="JBHSLA010000002">
    <property type="protein sequence ID" value="MFC5194776.1"/>
    <property type="molecule type" value="Genomic_DNA"/>
</dbReference>
<name>A0ABW0C4X9_9FLAO</name>